<dbReference type="CDD" id="cd00293">
    <property type="entry name" value="USP-like"/>
    <property type="match status" value="1"/>
</dbReference>
<organism evidence="1 2">
    <name type="scientific">Flaviaesturariibacter aridisoli</name>
    <dbReference type="NCBI Taxonomy" id="2545761"/>
    <lineage>
        <taxon>Bacteria</taxon>
        <taxon>Pseudomonadati</taxon>
        <taxon>Bacteroidota</taxon>
        <taxon>Chitinophagia</taxon>
        <taxon>Chitinophagales</taxon>
        <taxon>Chitinophagaceae</taxon>
        <taxon>Flaviaestuariibacter</taxon>
    </lineage>
</organism>
<dbReference type="AlphaFoldDB" id="A0A4R4E3D9"/>
<dbReference type="SUPFAM" id="SSF52402">
    <property type="entry name" value="Adenine nucleotide alpha hydrolases-like"/>
    <property type="match status" value="2"/>
</dbReference>
<reference evidence="1 2" key="1">
    <citation type="submission" date="2019-03" db="EMBL/GenBank/DDBJ databases">
        <authorList>
            <person name="Kim M.K.M."/>
        </authorList>
    </citation>
    <scope>NUCLEOTIDE SEQUENCE [LARGE SCALE GENOMIC DNA]</scope>
    <source>
        <strain evidence="1 2">17J68-15</strain>
    </source>
</reference>
<dbReference type="EMBL" id="SKFH01000007">
    <property type="protein sequence ID" value="TCZ73343.1"/>
    <property type="molecule type" value="Genomic_DNA"/>
</dbReference>
<dbReference type="Proteomes" id="UP000295164">
    <property type="component" value="Unassembled WGS sequence"/>
</dbReference>
<evidence type="ECO:0000313" key="2">
    <source>
        <dbReference type="Proteomes" id="UP000295164"/>
    </source>
</evidence>
<dbReference type="RefSeq" id="WP_131851362.1">
    <property type="nucleotide sequence ID" value="NZ_SKFH01000007.1"/>
</dbReference>
<sequence>MKKFIAAFDSLQFPESTLDYSINLARDAGAHLVGVFLEDPNIHSYGVTEMTDYSGKSFDRHVQELNRIDHQKRQEGVDRFRAACGAAGVTCSVHRDRHAPLRELLHESIYADLLLTANDVTPGTAATAAPTPFVRHLLQEAQCPVMPLPPHFAPIDRVTLLYDGAPASVQALRAFSYLLPHLKELDTEVVTVKGSDDDGHLPDGRLIKEFVKRHFPQARYTVLKGPADEELVAHGKRQPGPGIIVLGAYRRDALSRLFRPSTADVLMQHLQAPLFIAHY</sequence>
<accession>A0A4R4E3D9</accession>
<comment type="caution">
    <text evidence="1">The sequence shown here is derived from an EMBL/GenBank/DDBJ whole genome shotgun (WGS) entry which is preliminary data.</text>
</comment>
<keyword evidence="2" id="KW-1185">Reference proteome</keyword>
<protein>
    <submittedName>
        <fullName evidence="1">Universal stress protein</fullName>
    </submittedName>
</protein>
<proteinExistence type="predicted"/>
<gene>
    <name evidence="1" type="ORF">E0486_06630</name>
</gene>
<dbReference type="Gene3D" id="3.40.50.12370">
    <property type="match status" value="1"/>
</dbReference>
<name>A0A4R4E3D9_9BACT</name>
<evidence type="ECO:0000313" key="1">
    <source>
        <dbReference type="EMBL" id="TCZ73343.1"/>
    </source>
</evidence>
<dbReference type="OrthoDB" id="641005at2"/>